<organism evidence="2 3">
    <name type="scientific">Ramularia collo-cygni</name>
    <dbReference type="NCBI Taxonomy" id="112498"/>
    <lineage>
        <taxon>Eukaryota</taxon>
        <taxon>Fungi</taxon>
        <taxon>Dikarya</taxon>
        <taxon>Ascomycota</taxon>
        <taxon>Pezizomycotina</taxon>
        <taxon>Dothideomycetes</taxon>
        <taxon>Dothideomycetidae</taxon>
        <taxon>Mycosphaerellales</taxon>
        <taxon>Mycosphaerellaceae</taxon>
        <taxon>Ramularia</taxon>
    </lineage>
</organism>
<evidence type="ECO:0000256" key="1">
    <source>
        <dbReference type="SAM" id="MobiDB-lite"/>
    </source>
</evidence>
<sequence>MDTPFEQLDLERQRILAYDKDVTDQLKRIKEQERQLEDFLDIRMEEAQCAILRYARLRATVVADRARLTARKEELKALQDEDSVVKNAGPSYLLNQVPLRTVNPSTDLKWQTGVSDNTDRELHFGVMNPSDSRFALSFVRLAEEIKRQYAIILTEKDTRPISHDQPPATDLEIAEFDALNKAEGKPIECSNAPHFRRSSNTCKRKKVSASSRSSSGSLAKISKRNREEKKKLQKALRNVAARWALHLEQSIEKPHNQVMTDDEIEEGPDGGLAESLSFLPKGESTDDQTFSGLAFRPK</sequence>
<accession>A0A2D3V176</accession>
<feature type="region of interest" description="Disordered" evidence="1">
    <location>
        <begin position="250"/>
        <end position="298"/>
    </location>
</feature>
<dbReference type="Proteomes" id="UP000225277">
    <property type="component" value="Unassembled WGS sequence"/>
</dbReference>
<name>A0A2D3V176_9PEZI</name>
<feature type="compositionally biased region" description="Low complexity" evidence="1">
    <location>
        <begin position="208"/>
        <end position="220"/>
    </location>
</feature>
<dbReference type="GeneID" id="35603936"/>
<evidence type="ECO:0000313" key="2">
    <source>
        <dbReference type="EMBL" id="CZT23146.1"/>
    </source>
</evidence>
<dbReference type="AlphaFoldDB" id="A0A2D3V176"/>
<dbReference type="RefSeq" id="XP_023629870.1">
    <property type="nucleotide sequence ID" value="XM_023774102.1"/>
</dbReference>
<dbReference type="EMBL" id="FJUY01000015">
    <property type="protein sequence ID" value="CZT23146.1"/>
    <property type="molecule type" value="Genomic_DNA"/>
</dbReference>
<feature type="region of interest" description="Disordered" evidence="1">
    <location>
        <begin position="190"/>
        <end position="232"/>
    </location>
</feature>
<gene>
    <name evidence="2" type="ORF">RCC_08856</name>
</gene>
<reference evidence="2 3" key="1">
    <citation type="submission" date="2016-03" db="EMBL/GenBank/DDBJ databases">
        <authorList>
            <person name="Ploux O."/>
        </authorList>
    </citation>
    <scope>NUCLEOTIDE SEQUENCE [LARGE SCALE GENOMIC DNA]</scope>
    <source>
        <strain evidence="2 3">URUG2</strain>
    </source>
</reference>
<protein>
    <submittedName>
        <fullName evidence="2">Uncharacterized protein</fullName>
    </submittedName>
</protein>
<feature type="compositionally biased region" description="Basic residues" evidence="1">
    <location>
        <begin position="194"/>
        <end position="207"/>
    </location>
</feature>
<proteinExistence type="predicted"/>
<evidence type="ECO:0000313" key="3">
    <source>
        <dbReference type="Proteomes" id="UP000225277"/>
    </source>
</evidence>
<keyword evidence="3" id="KW-1185">Reference proteome</keyword>